<dbReference type="KEGG" id="vg:30853834"/>
<dbReference type="GeneID" id="30853834"/>
<proteinExistence type="predicted"/>
<sequence length="385" mass="42767">MGLDLEKVRPMSLNLSSDFAKAFSGPTNHSLIMDETITNRATAILTQALQVDDPEPEIDDDDLEEEDHYKTLEEEDADLGSDLEGEPLEKPWNELADDQEASCSKSKSQEAFSTSTDIHVSDGEDDREDTKRLEAQKHVTLSALLKDGGGSEKKLSFIKAGSKDDSSIRKTMKTNAADKVPIQYRKQVQGMLKNLRKDEEKEALVSGFLAGSASARDSAMKEAIAEIRALNKDHRALLQKHESALQTALGTIAQMKTVIDSLSKQGAGKAARQENVKPTEGNHSARINGKAIFLVTPKGRSIPGTCLPMNKDKMWVEMCEWAKTESRIDTVRRIPFHRLNAAAFKVSWSPVMADIKEKRMLENADLSVEGTMRKYESVAKYWRSL</sequence>
<organism evidence="2">
    <name type="scientific">Wenling crustacean virus 11</name>
    <dbReference type="NCBI Taxonomy" id="1923480"/>
    <lineage>
        <taxon>Viruses</taxon>
        <taxon>Riboviria</taxon>
        <taxon>Orthornavirae</taxon>
        <taxon>Negarnaviricota</taxon>
        <taxon>Haploviricotina</taxon>
        <taxon>Monjiviricetes</taxon>
        <taxon>Mononegavirales</taxon>
        <taxon>Rhabdoviridae</taxon>
        <taxon>Deltarhabdovirinae</taxon>
        <taxon>Alphacrustrhavirus</taxon>
        <taxon>Alphacrustrhavirus zhejiang</taxon>
    </lineage>
</organism>
<evidence type="ECO:0000313" key="2">
    <source>
        <dbReference type="EMBL" id="APG78833.1"/>
    </source>
</evidence>
<dbReference type="RefSeq" id="YP_009336586.1">
    <property type="nucleotide sequence ID" value="NC_032781.1"/>
</dbReference>
<dbReference type="Proteomes" id="UP000204290">
    <property type="component" value="Segment"/>
</dbReference>
<feature type="region of interest" description="Disordered" evidence="1">
    <location>
        <begin position="96"/>
        <end position="130"/>
    </location>
</feature>
<reference evidence="2" key="1">
    <citation type="journal article" date="2016" name="Nature">
        <title>Redefining the invertebrate RNA virosphere.</title>
        <authorList>
            <person name="Shi M."/>
            <person name="Lin X.D."/>
            <person name="Tian J.H."/>
            <person name="Chen L.J."/>
            <person name="Chen X."/>
            <person name="Li C.X."/>
            <person name="Qin X.C."/>
            <person name="Li J."/>
            <person name="Cao J.P."/>
            <person name="Eden J.S."/>
            <person name="Buchmann J."/>
            <person name="Wang W."/>
            <person name="Xu J."/>
            <person name="Holmes E.C."/>
            <person name="Zhang Y.Z."/>
        </authorList>
    </citation>
    <scope>NUCLEOTIDE SEQUENCE [LARGE SCALE GENOMIC DNA]</scope>
    <source>
        <strain evidence="2">WLJQ201798</strain>
    </source>
</reference>
<name>A0A1L3KN87_9RHAB</name>
<dbReference type="EMBL" id="KX884456">
    <property type="protein sequence ID" value="APG78833.1"/>
    <property type="molecule type" value="Genomic_RNA"/>
</dbReference>
<accession>A0A1L3KN87</accession>
<keyword evidence="3" id="KW-1185">Reference proteome</keyword>
<evidence type="ECO:0000256" key="1">
    <source>
        <dbReference type="SAM" id="MobiDB-lite"/>
    </source>
</evidence>
<evidence type="ECO:0000313" key="3">
    <source>
        <dbReference type="Proteomes" id="UP000204290"/>
    </source>
</evidence>
<protein>
    <submittedName>
        <fullName evidence="2">Uncharacterized protein</fullName>
    </submittedName>
</protein>
<feature type="compositionally biased region" description="Polar residues" evidence="1">
    <location>
        <begin position="101"/>
        <end position="118"/>
    </location>
</feature>